<keyword evidence="5 9" id="KW-0808">Transferase</keyword>
<dbReference type="EC" id="2.1.1.63" evidence="9"/>
<dbReference type="GO" id="GO:0003908">
    <property type="term" value="F:methylated-DNA-[protein]-cysteine S-methyltransferase activity"/>
    <property type="evidence" value="ECO:0007669"/>
    <property type="project" value="UniProtKB-UniRule"/>
</dbReference>
<evidence type="ECO:0000256" key="3">
    <source>
        <dbReference type="ARBA" id="ARBA00022490"/>
    </source>
</evidence>
<dbReference type="InterPro" id="IPR014048">
    <property type="entry name" value="MethylDNA_cys_MeTrfase_DNA-bd"/>
</dbReference>
<dbReference type="GO" id="GO:0006307">
    <property type="term" value="P:DNA alkylation repair"/>
    <property type="evidence" value="ECO:0007669"/>
    <property type="project" value="UniProtKB-UniRule"/>
</dbReference>
<evidence type="ECO:0000256" key="2">
    <source>
        <dbReference type="ARBA" id="ARBA00008711"/>
    </source>
</evidence>
<keyword evidence="7 9" id="KW-0234">DNA repair</keyword>
<dbReference type="NCBIfam" id="TIGR00589">
    <property type="entry name" value="ogt"/>
    <property type="match status" value="1"/>
</dbReference>
<dbReference type="FunFam" id="1.10.10.10:FF:000214">
    <property type="entry name" value="Methylated-DNA--protein-cysteine methyltransferase"/>
    <property type="match status" value="1"/>
</dbReference>
<evidence type="ECO:0000256" key="1">
    <source>
        <dbReference type="ARBA" id="ARBA00001286"/>
    </source>
</evidence>
<dbReference type="GO" id="GO:0005737">
    <property type="term" value="C:cytoplasm"/>
    <property type="evidence" value="ECO:0007669"/>
    <property type="project" value="UniProtKB-SubCell"/>
</dbReference>
<comment type="subcellular location">
    <subcellularLocation>
        <location evidence="9">Cytoplasm</location>
    </subcellularLocation>
</comment>
<comment type="catalytic activity">
    <reaction evidence="8 9">
        <text>a 6-O-methyl-2'-deoxyguanosine in DNA + L-cysteinyl-[protein] = S-methyl-L-cysteinyl-[protein] + a 2'-deoxyguanosine in DNA</text>
        <dbReference type="Rhea" id="RHEA:24000"/>
        <dbReference type="Rhea" id="RHEA-COMP:10131"/>
        <dbReference type="Rhea" id="RHEA-COMP:10132"/>
        <dbReference type="Rhea" id="RHEA-COMP:11367"/>
        <dbReference type="Rhea" id="RHEA-COMP:11368"/>
        <dbReference type="ChEBI" id="CHEBI:29950"/>
        <dbReference type="ChEBI" id="CHEBI:82612"/>
        <dbReference type="ChEBI" id="CHEBI:85445"/>
        <dbReference type="ChEBI" id="CHEBI:85448"/>
        <dbReference type="EC" id="2.1.1.63"/>
    </reaction>
</comment>
<dbReference type="InterPro" id="IPR036631">
    <property type="entry name" value="MGMT_N_sf"/>
</dbReference>
<comment type="similarity">
    <text evidence="2 9">Belongs to the MGMT family.</text>
</comment>
<dbReference type="AlphaFoldDB" id="A0A2M9CLH3"/>
<dbReference type="Pfam" id="PF02870">
    <property type="entry name" value="Methyltransf_1N"/>
    <property type="match status" value="1"/>
</dbReference>
<dbReference type="InterPro" id="IPR008332">
    <property type="entry name" value="MethylG_MeTrfase_N"/>
</dbReference>
<feature type="domain" description="Methylated-DNA-[protein]-cysteine S-methyltransferase DNA binding" evidence="10">
    <location>
        <begin position="82"/>
        <end position="164"/>
    </location>
</feature>
<dbReference type="Gene3D" id="3.30.160.70">
    <property type="entry name" value="Methylated DNA-protein cysteine methyltransferase domain"/>
    <property type="match status" value="1"/>
</dbReference>
<name>A0A2M9CLH3_9MICO</name>
<comment type="catalytic activity">
    <reaction evidence="1 9">
        <text>a 4-O-methyl-thymidine in DNA + L-cysteinyl-[protein] = a thymidine in DNA + S-methyl-L-cysteinyl-[protein]</text>
        <dbReference type="Rhea" id="RHEA:53428"/>
        <dbReference type="Rhea" id="RHEA-COMP:10131"/>
        <dbReference type="Rhea" id="RHEA-COMP:10132"/>
        <dbReference type="Rhea" id="RHEA-COMP:13555"/>
        <dbReference type="Rhea" id="RHEA-COMP:13556"/>
        <dbReference type="ChEBI" id="CHEBI:29950"/>
        <dbReference type="ChEBI" id="CHEBI:82612"/>
        <dbReference type="ChEBI" id="CHEBI:137386"/>
        <dbReference type="ChEBI" id="CHEBI:137387"/>
        <dbReference type="EC" id="2.1.1.63"/>
    </reaction>
</comment>
<organism evidence="12 13">
    <name type="scientific">Diaminobutyricimonas aerilata</name>
    <dbReference type="NCBI Taxonomy" id="1162967"/>
    <lineage>
        <taxon>Bacteria</taxon>
        <taxon>Bacillati</taxon>
        <taxon>Actinomycetota</taxon>
        <taxon>Actinomycetes</taxon>
        <taxon>Micrococcales</taxon>
        <taxon>Microbacteriaceae</taxon>
        <taxon>Diaminobutyricimonas</taxon>
    </lineage>
</organism>
<keyword evidence="6 9" id="KW-0227">DNA damage</keyword>
<evidence type="ECO:0000256" key="5">
    <source>
        <dbReference type="ARBA" id="ARBA00022679"/>
    </source>
</evidence>
<dbReference type="PROSITE" id="PS00374">
    <property type="entry name" value="MGMT"/>
    <property type="match status" value="1"/>
</dbReference>
<evidence type="ECO:0000256" key="4">
    <source>
        <dbReference type="ARBA" id="ARBA00022603"/>
    </source>
</evidence>
<dbReference type="CDD" id="cd06445">
    <property type="entry name" value="ATase"/>
    <property type="match status" value="1"/>
</dbReference>
<dbReference type="Gene3D" id="1.10.10.10">
    <property type="entry name" value="Winged helix-like DNA-binding domain superfamily/Winged helix DNA-binding domain"/>
    <property type="match status" value="1"/>
</dbReference>
<reference evidence="12 13" key="1">
    <citation type="submission" date="2017-11" db="EMBL/GenBank/DDBJ databases">
        <title>Genomic Encyclopedia of Archaeal and Bacterial Type Strains, Phase II (KMG-II): From Individual Species to Whole Genera.</title>
        <authorList>
            <person name="Goeker M."/>
        </authorList>
    </citation>
    <scope>NUCLEOTIDE SEQUENCE [LARGE SCALE GENOMIC DNA]</scope>
    <source>
        <strain evidence="12 13">DSM 27393</strain>
    </source>
</reference>
<evidence type="ECO:0000259" key="11">
    <source>
        <dbReference type="Pfam" id="PF02870"/>
    </source>
</evidence>
<accession>A0A2M9CLH3</accession>
<dbReference type="SUPFAM" id="SSF46767">
    <property type="entry name" value="Methylated DNA-protein cysteine methyltransferase, C-terminal domain"/>
    <property type="match status" value="1"/>
</dbReference>
<dbReference type="PANTHER" id="PTHR10815">
    <property type="entry name" value="METHYLATED-DNA--PROTEIN-CYSTEINE METHYLTRANSFERASE"/>
    <property type="match status" value="1"/>
</dbReference>
<keyword evidence="4 9" id="KW-0489">Methyltransferase</keyword>
<dbReference type="Pfam" id="PF01035">
    <property type="entry name" value="DNA_binding_1"/>
    <property type="match status" value="1"/>
</dbReference>
<evidence type="ECO:0000256" key="7">
    <source>
        <dbReference type="ARBA" id="ARBA00023204"/>
    </source>
</evidence>
<feature type="domain" description="Methylguanine DNA methyltransferase ribonuclease-like" evidence="11">
    <location>
        <begin position="15"/>
        <end position="78"/>
    </location>
</feature>
<evidence type="ECO:0000256" key="8">
    <source>
        <dbReference type="ARBA" id="ARBA00049348"/>
    </source>
</evidence>
<comment type="function">
    <text evidence="9">Involved in the cellular defense against the biological effects of O6-methylguanine (O6-MeG) and O4-methylthymine (O4-MeT) in DNA. Repairs the methylated nucleobase in DNA by stoichiometrically transferring the methyl group to a cysteine residue in the enzyme. This is a suicide reaction: the enzyme is irreversibly inactivated.</text>
</comment>
<evidence type="ECO:0000313" key="13">
    <source>
        <dbReference type="Proteomes" id="UP000228758"/>
    </source>
</evidence>
<dbReference type="GO" id="GO:0032259">
    <property type="term" value="P:methylation"/>
    <property type="evidence" value="ECO:0007669"/>
    <property type="project" value="UniProtKB-KW"/>
</dbReference>
<dbReference type="InterPro" id="IPR001497">
    <property type="entry name" value="MethylDNA_cys_MeTrfase_AS"/>
</dbReference>
<dbReference type="SUPFAM" id="SSF53155">
    <property type="entry name" value="Methylated DNA-protein cysteine methyltransferase domain"/>
    <property type="match status" value="1"/>
</dbReference>
<sequence length="168" mass="17661">MLSTATLPDALRRVDSPIGRILLTGDGEAVTGLSMQRAGALPLDDAPEQSDDVLDAAAAQLTEYFAGRRRSFDVPVRLVGTDFQRAVWDYLATIPYGEIVSYGAIGLATGRPTAGRAVGGAVGANPVPLLVPCHRVLGISRRITGYSGGDGIPTKAWLLAHEGIEHRA</sequence>
<dbReference type="Proteomes" id="UP000228758">
    <property type="component" value="Unassembled WGS sequence"/>
</dbReference>
<comment type="caution">
    <text evidence="12">The sequence shown here is derived from an EMBL/GenBank/DDBJ whole genome shotgun (WGS) entry which is preliminary data.</text>
</comment>
<dbReference type="InterPro" id="IPR023546">
    <property type="entry name" value="MGMT"/>
</dbReference>
<protein>
    <recommendedName>
        <fullName evidence="9">Methylated-DNA--protein-cysteine methyltransferase</fullName>
        <ecNumber evidence="9">2.1.1.63</ecNumber>
    </recommendedName>
    <alternativeName>
        <fullName evidence="9">6-O-methylguanine-DNA methyltransferase</fullName>
        <shortName evidence="9">MGMT</shortName>
    </alternativeName>
    <alternativeName>
        <fullName evidence="9">O-6-methylguanine-DNA-alkyltransferase</fullName>
    </alternativeName>
</protein>
<gene>
    <name evidence="12" type="ORF">CLV46_2294</name>
</gene>
<proteinExistence type="inferred from homology"/>
<evidence type="ECO:0000259" key="10">
    <source>
        <dbReference type="Pfam" id="PF01035"/>
    </source>
</evidence>
<dbReference type="RefSeq" id="WP_100364877.1">
    <property type="nucleotide sequence ID" value="NZ_PGFF01000001.1"/>
</dbReference>
<dbReference type="InterPro" id="IPR036388">
    <property type="entry name" value="WH-like_DNA-bd_sf"/>
</dbReference>
<keyword evidence="3 9" id="KW-0963">Cytoplasm</keyword>
<evidence type="ECO:0000313" key="12">
    <source>
        <dbReference type="EMBL" id="PJJ72720.1"/>
    </source>
</evidence>
<dbReference type="EMBL" id="PGFF01000001">
    <property type="protein sequence ID" value="PJJ72720.1"/>
    <property type="molecule type" value="Genomic_DNA"/>
</dbReference>
<dbReference type="OrthoDB" id="9802228at2"/>
<dbReference type="PANTHER" id="PTHR10815:SF5">
    <property type="entry name" value="METHYLATED-DNA--PROTEIN-CYSTEINE METHYLTRANSFERASE"/>
    <property type="match status" value="1"/>
</dbReference>
<evidence type="ECO:0000256" key="9">
    <source>
        <dbReference type="HAMAP-Rule" id="MF_00772"/>
    </source>
</evidence>
<comment type="miscellaneous">
    <text evidence="9">This enzyme catalyzes only one turnover and therefore is not strictly catalytic. According to one definition, an enzyme is a biocatalyst that acts repeatedly and over many reaction cycles.</text>
</comment>
<feature type="active site" description="Nucleophile; methyl group acceptor" evidence="9">
    <location>
        <position position="133"/>
    </location>
</feature>
<dbReference type="InterPro" id="IPR036217">
    <property type="entry name" value="MethylDNA_cys_MeTrfase_DNAb"/>
</dbReference>
<dbReference type="HAMAP" id="MF_00772">
    <property type="entry name" value="OGT"/>
    <property type="match status" value="1"/>
</dbReference>
<evidence type="ECO:0000256" key="6">
    <source>
        <dbReference type="ARBA" id="ARBA00022763"/>
    </source>
</evidence>
<keyword evidence="13" id="KW-1185">Reference proteome</keyword>